<keyword evidence="2" id="KW-1185">Reference proteome</keyword>
<proteinExistence type="predicted"/>
<accession>A0ACB8YUK9</accession>
<sequence length="126" mass="14361">MRCSLLQNRYTCDDCAKEAKHMKHVFLVELYMKLESGRWPLILSHQRSQKSYTIKPLGTLSQLDLVVTTEKEMVWVAWPVCLAHPLPLSCLQDEGKYDIIITAICGNDALRELSSPGKSESILRLN</sequence>
<dbReference type="Proteomes" id="UP001056120">
    <property type="component" value="Linkage Group LG27"/>
</dbReference>
<reference evidence="1 2" key="2">
    <citation type="journal article" date="2022" name="Mol. Ecol. Resour.">
        <title>The genomes of chicory, endive, great burdock and yacon provide insights into Asteraceae paleo-polyploidization history and plant inulin production.</title>
        <authorList>
            <person name="Fan W."/>
            <person name="Wang S."/>
            <person name="Wang H."/>
            <person name="Wang A."/>
            <person name="Jiang F."/>
            <person name="Liu H."/>
            <person name="Zhao H."/>
            <person name="Xu D."/>
            <person name="Zhang Y."/>
        </authorList>
    </citation>
    <scope>NUCLEOTIDE SEQUENCE [LARGE SCALE GENOMIC DNA]</scope>
    <source>
        <strain evidence="2">cv. Yunnan</strain>
        <tissue evidence="1">Leaves</tissue>
    </source>
</reference>
<comment type="caution">
    <text evidence="1">The sequence shown here is derived from an EMBL/GenBank/DDBJ whole genome shotgun (WGS) entry which is preliminary data.</text>
</comment>
<organism evidence="1 2">
    <name type="scientific">Smallanthus sonchifolius</name>
    <dbReference type="NCBI Taxonomy" id="185202"/>
    <lineage>
        <taxon>Eukaryota</taxon>
        <taxon>Viridiplantae</taxon>
        <taxon>Streptophyta</taxon>
        <taxon>Embryophyta</taxon>
        <taxon>Tracheophyta</taxon>
        <taxon>Spermatophyta</taxon>
        <taxon>Magnoliopsida</taxon>
        <taxon>eudicotyledons</taxon>
        <taxon>Gunneridae</taxon>
        <taxon>Pentapetalae</taxon>
        <taxon>asterids</taxon>
        <taxon>campanulids</taxon>
        <taxon>Asterales</taxon>
        <taxon>Asteraceae</taxon>
        <taxon>Asteroideae</taxon>
        <taxon>Heliantheae alliance</taxon>
        <taxon>Millerieae</taxon>
        <taxon>Smallanthus</taxon>
    </lineage>
</organism>
<evidence type="ECO:0000313" key="2">
    <source>
        <dbReference type="Proteomes" id="UP001056120"/>
    </source>
</evidence>
<protein>
    <submittedName>
        <fullName evidence="1">Uncharacterized protein</fullName>
    </submittedName>
</protein>
<gene>
    <name evidence="1" type="ORF">L1987_81401</name>
</gene>
<name>A0ACB8YUK9_9ASTR</name>
<reference evidence="2" key="1">
    <citation type="journal article" date="2022" name="Mol. Ecol. Resour.">
        <title>The genomes of chicory, endive, great burdock and yacon provide insights into Asteraceae palaeo-polyploidization history and plant inulin production.</title>
        <authorList>
            <person name="Fan W."/>
            <person name="Wang S."/>
            <person name="Wang H."/>
            <person name="Wang A."/>
            <person name="Jiang F."/>
            <person name="Liu H."/>
            <person name="Zhao H."/>
            <person name="Xu D."/>
            <person name="Zhang Y."/>
        </authorList>
    </citation>
    <scope>NUCLEOTIDE SEQUENCE [LARGE SCALE GENOMIC DNA]</scope>
    <source>
        <strain evidence="2">cv. Yunnan</strain>
    </source>
</reference>
<evidence type="ECO:0000313" key="1">
    <source>
        <dbReference type="EMBL" id="KAI3687700.1"/>
    </source>
</evidence>
<dbReference type="EMBL" id="CM042044">
    <property type="protein sequence ID" value="KAI3687700.1"/>
    <property type="molecule type" value="Genomic_DNA"/>
</dbReference>